<evidence type="ECO:0000256" key="3">
    <source>
        <dbReference type="ARBA" id="ARBA00022448"/>
    </source>
</evidence>
<feature type="domain" description="Multidrug resistance protein MdtA-like beta-barrel" evidence="12">
    <location>
        <begin position="223"/>
        <end position="303"/>
    </location>
</feature>
<feature type="domain" description="Multidrug resistance protein MdtA-like barrel-sandwich hybrid" evidence="11">
    <location>
        <begin position="76"/>
        <end position="218"/>
    </location>
</feature>
<dbReference type="InterPro" id="IPR006143">
    <property type="entry name" value="RND_pump_MFP"/>
</dbReference>
<comment type="subcellular location">
    <subcellularLocation>
        <location evidence="1">Cell membrane</location>
    </subcellularLocation>
</comment>
<comment type="caution">
    <text evidence="14">The sequence shown here is derived from an EMBL/GenBank/DDBJ whole genome shotgun (WGS) entry which is preliminary data.</text>
</comment>
<feature type="domain" description="Multidrug resistance protein MdtA-like alpha-helical hairpin" evidence="10">
    <location>
        <begin position="116"/>
        <end position="186"/>
    </location>
</feature>
<keyword evidence="15" id="KW-1185">Reference proteome</keyword>
<dbReference type="InterPro" id="IPR058627">
    <property type="entry name" value="MdtA-like_C"/>
</dbReference>
<evidence type="ECO:0000256" key="4">
    <source>
        <dbReference type="ARBA" id="ARBA00022475"/>
    </source>
</evidence>
<evidence type="ECO:0000313" key="15">
    <source>
        <dbReference type="Proteomes" id="UP001165498"/>
    </source>
</evidence>
<dbReference type="Pfam" id="PF25944">
    <property type="entry name" value="Beta-barrel_RND"/>
    <property type="match status" value="1"/>
</dbReference>
<dbReference type="InterPro" id="IPR058624">
    <property type="entry name" value="MdtA-like_HH"/>
</dbReference>
<evidence type="ECO:0000313" key="14">
    <source>
        <dbReference type="EMBL" id="MCQ4167467.1"/>
    </source>
</evidence>
<dbReference type="InterPro" id="IPR058625">
    <property type="entry name" value="MdtA-like_BSH"/>
</dbReference>
<keyword evidence="5" id="KW-0997">Cell inner membrane</keyword>
<dbReference type="Pfam" id="PF25917">
    <property type="entry name" value="BSH_RND"/>
    <property type="match status" value="1"/>
</dbReference>
<evidence type="ECO:0000256" key="5">
    <source>
        <dbReference type="ARBA" id="ARBA00022519"/>
    </source>
</evidence>
<dbReference type="Pfam" id="PF25876">
    <property type="entry name" value="HH_MFP_RND"/>
    <property type="match status" value="1"/>
</dbReference>
<dbReference type="Gene3D" id="1.10.287.470">
    <property type="entry name" value="Helix hairpin bin"/>
    <property type="match status" value="1"/>
</dbReference>
<feature type="transmembrane region" description="Helical" evidence="9">
    <location>
        <begin position="7"/>
        <end position="24"/>
    </location>
</feature>
<keyword evidence="7" id="KW-0175">Coiled coil</keyword>
<gene>
    <name evidence="14" type="ORF">NM961_22350</name>
</gene>
<evidence type="ECO:0000256" key="6">
    <source>
        <dbReference type="ARBA" id="ARBA00023136"/>
    </source>
</evidence>
<evidence type="ECO:0000256" key="7">
    <source>
        <dbReference type="SAM" id="Coils"/>
    </source>
</evidence>
<dbReference type="RefSeq" id="WP_255916653.1">
    <property type="nucleotide sequence ID" value="NZ_JANFQO010000031.1"/>
</dbReference>
<feature type="region of interest" description="Disordered" evidence="8">
    <location>
        <begin position="380"/>
        <end position="410"/>
    </location>
</feature>
<sequence>MSRGKIIVILIGVALAGFVGYRMYSGSGGGASPGAGMRRGGGGADADAPIPVTAVAAAVENVPLNLDALGTVQALNTVSVRPQVGGQIEAVLFREGQEIAKDEVIARIDARSYQAQLDQAVAKKKQDEAQLGGARSTLKRYEELMQKNFVAAQDLENQRHTVRQLEAQVAADEAAIANARVQLGYTTIRAPIAGLAGIRQVDVGNIVQGGQSDAIVVLTQVHPINVIFTLPEQQLERVRAAGPDLKVSARDRADNRVVAEGRLSVIDNQIDAATGSFKLKAEFSNDANTLWPGQFVNVRLEVGALANALTVPSQALQRGPDGAYVYVVKEDSTVALQPVKAGAETGNGKTVVMEGLQAGERVVSEGQFRLKPGAKVLALAPGEAPPAPAAPAAGEAGQSGETPRRRRSGG</sequence>
<proteinExistence type="inferred from homology"/>
<dbReference type="InterPro" id="IPR058626">
    <property type="entry name" value="MdtA-like_b-barrel"/>
</dbReference>
<dbReference type="Gene3D" id="2.40.50.100">
    <property type="match status" value="1"/>
</dbReference>
<evidence type="ECO:0000259" key="10">
    <source>
        <dbReference type="Pfam" id="PF25876"/>
    </source>
</evidence>
<keyword evidence="9" id="KW-1133">Transmembrane helix</keyword>
<dbReference type="Gene3D" id="2.40.420.20">
    <property type="match status" value="1"/>
</dbReference>
<dbReference type="Proteomes" id="UP001165498">
    <property type="component" value="Unassembled WGS sequence"/>
</dbReference>
<dbReference type="Gene3D" id="2.40.30.170">
    <property type="match status" value="1"/>
</dbReference>
<feature type="coiled-coil region" evidence="7">
    <location>
        <begin position="110"/>
        <end position="182"/>
    </location>
</feature>
<evidence type="ECO:0000259" key="11">
    <source>
        <dbReference type="Pfam" id="PF25917"/>
    </source>
</evidence>
<evidence type="ECO:0000256" key="9">
    <source>
        <dbReference type="SAM" id="Phobius"/>
    </source>
</evidence>
<name>A0ABT1QYU8_9GAMM</name>
<protein>
    <submittedName>
        <fullName evidence="14">Efflux RND transporter periplasmic adaptor subunit</fullName>
    </submittedName>
</protein>
<dbReference type="PANTHER" id="PTHR30469:SF36">
    <property type="entry name" value="BLL3903 PROTEIN"/>
    <property type="match status" value="1"/>
</dbReference>
<reference evidence="14" key="1">
    <citation type="submission" date="2022-07" db="EMBL/GenBank/DDBJ databases">
        <title>Tahibacter sp., a new gammaproteobacterium isolated from the silt sample collected at pig farm.</title>
        <authorList>
            <person name="Chen H."/>
        </authorList>
    </citation>
    <scope>NUCLEOTIDE SEQUENCE</scope>
    <source>
        <strain evidence="14">P2K</strain>
    </source>
</reference>
<dbReference type="EMBL" id="JANFQO010000031">
    <property type="protein sequence ID" value="MCQ4167467.1"/>
    <property type="molecule type" value="Genomic_DNA"/>
</dbReference>
<dbReference type="NCBIfam" id="TIGR01730">
    <property type="entry name" value="RND_mfp"/>
    <property type="match status" value="1"/>
</dbReference>
<evidence type="ECO:0000259" key="13">
    <source>
        <dbReference type="Pfam" id="PF25967"/>
    </source>
</evidence>
<dbReference type="PANTHER" id="PTHR30469">
    <property type="entry name" value="MULTIDRUG RESISTANCE PROTEIN MDTA"/>
    <property type="match status" value="1"/>
</dbReference>
<keyword evidence="3" id="KW-0813">Transport</keyword>
<feature type="domain" description="Multidrug resistance protein MdtA-like C-terminal permuted SH3" evidence="13">
    <location>
        <begin position="307"/>
        <end position="366"/>
    </location>
</feature>
<organism evidence="14 15">
    <name type="scientific">Tahibacter harae</name>
    <dbReference type="NCBI Taxonomy" id="2963937"/>
    <lineage>
        <taxon>Bacteria</taxon>
        <taxon>Pseudomonadati</taxon>
        <taxon>Pseudomonadota</taxon>
        <taxon>Gammaproteobacteria</taxon>
        <taxon>Lysobacterales</taxon>
        <taxon>Rhodanobacteraceae</taxon>
        <taxon>Tahibacter</taxon>
    </lineage>
</organism>
<comment type="similarity">
    <text evidence="2">Belongs to the membrane fusion protein (MFP) (TC 8.A.1) family.</text>
</comment>
<evidence type="ECO:0000256" key="8">
    <source>
        <dbReference type="SAM" id="MobiDB-lite"/>
    </source>
</evidence>
<evidence type="ECO:0000259" key="12">
    <source>
        <dbReference type="Pfam" id="PF25944"/>
    </source>
</evidence>
<keyword evidence="9" id="KW-0812">Transmembrane</keyword>
<keyword evidence="4" id="KW-1003">Cell membrane</keyword>
<accession>A0ABT1QYU8</accession>
<evidence type="ECO:0000256" key="2">
    <source>
        <dbReference type="ARBA" id="ARBA00009477"/>
    </source>
</evidence>
<dbReference type="SUPFAM" id="SSF111369">
    <property type="entry name" value="HlyD-like secretion proteins"/>
    <property type="match status" value="1"/>
</dbReference>
<keyword evidence="6 9" id="KW-0472">Membrane</keyword>
<evidence type="ECO:0000256" key="1">
    <source>
        <dbReference type="ARBA" id="ARBA00004236"/>
    </source>
</evidence>
<dbReference type="Pfam" id="PF25967">
    <property type="entry name" value="RND-MFP_C"/>
    <property type="match status" value="1"/>
</dbReference>